<protein>
    <submittedName>
        <fullName evidence="2">General stress protein 26</fullName>
    </submittedName>
</protein>
<name>A0A1M5WYK8_9BACT</name>
<sequence>MESNIEKLKALVAKCRVGMLGCWEDEETPMRFRPMSHVDVDDSGNVWFFTSVDSGRMEQLKKHPAIQLTYACESESTYLHISGAAHLSTNKGKMKELFNPYIKAWFPRGLEDPTIALLVVRPLEVEYWVSNKDKVLQNQWLMGREETIDAKAMHGKLQV</sequence>
<dbReference type="PANTHER" id="PTHR34818">
    <property type="entry name" value="PROTEIN BLI-3"/>
    <property type="match status" value="1"/>
</dbReference>
<accession>A0A1M5WYK8</accession>
<proteinExistence type="predicted"/>
<dbReference type="Pfam" id="PF16242">
    <property type="entry name" value="Pyrid_ox_like"/>
    <property type="match status" value="1"/>
</dbReference>
<dbReference type="InterPro" id="IPR052917">
    <property type="entry name" value="Stress-Dev_Protein"/>
</dbReference>
<dbReference type="Proteomes" id="UP000184212">
    <property type="component" value="Unassembled WGS sequence"/>
</dbReference>
<organism evidence="2 3">
    <name type="scientific">Chryseolinea serpens</name>
    <dbReference type="NCBI Taxonomy" id="947013"/>
    <lineage>
        <taxon>Bacteria</taxon>
        <taxon>Pseudomonadati</taxon>
        <taxon>Bacteroidota</taxon>
        <taxon>Cytophagia</taxon>
        <taxon>Cytophagales</taxon>
        <taxon>Fulvivirgaceae</taxon>
        <taxon>Chryseolinea</taxon>
    </lineage>
</organism>
<evidence type="ECO:0000259" key="1">
    <source>
        <dbReference type="Pfam" id="PF16242"/>
    </source>
</evidence>
<dbReference type="STRING" id="947013.SAMN04488109_6156"/>
<gene>
    <name evidence="2" type="ORF">SAMN04488109_6156</name>
</gene>
<dbReference type="AlphaFoldDB" id="A0A1M5WYK8"/>
<keyword evidence="3" id="KW-1185">Reference proteome</keyword>
<feature type="domain" description="General stress protein FMN-binding split barrel" evidence="1">
    <location>
        <begin position="4"/>
        <end position="135"/>
    </location>
</feature>
<reference evidence="2 3" key="1">
    <citation type="submission" date="2016-11" db="EMBL/GenBank/DDBJ databases">
        <authorList>
            <person name="Jaros S."/>
            <person name="Januszkiewicz K."/>
            <person name="Wedrychowicz H."/>
        </authorList>
    </citation>
    <scope>NUCLEOTIDE SEQUENCE [LARGE SCALE GENOMIC DNA]</scope>
    <source>
        <strain evidence="2 3">DSM 24574</strain>
    </source>
</reference>
<dbReference type="OrthoDB" id="1432662at2"/>
<dbReference type="Gene3D" id="2.30.110.10">
    <property type="entry name" value="Electron Transport, Fmn-binding Protein, Chain A"/>
    <property type="match status" value="1"/>
</dbReference>
<dbReference type="SUPFAM" id="SSF50475">
    <property type="entry name" value="FMN-binding split barrel"/>
    <property type="match status" value="1"/>
</dbReference>
<dbReference type="PANTHER" id="PTHR34818:SF1">
    <property type="entry name" value="PROTEIN BLI-3"/>
    <property type="match status" value="1"/>
</dbReference>
<dbReference type="InterPro" id="IPR012349">
    <property type="entry name" value="Split_barrel_FMN-bd"/>
</dbReference>
<evidence type="ECO:0000313" key="3">
    <source>
        <dbReference type="Proteomes" id="UP000184212"/>
    </source>
</evidence>
<evidence type="ECO:0000313" key="2">
    <source>
        <dbReference type="EMBL" id="SHH92699.1"/>
    </source>
</evidence>
<dbReference type="RefSeq" id="WP_073142253.1">
    <property type="nucleotide sequence ID" value="NZ_FQWQ01000005.1"/>
</dbReference>
<dbReference type="EMBL" id="FQWQ01000005">
    <property type="protein sequence ID" value="SHH92699.1"/>
    <property type="molecule type" value="Genomic_DNA"/>
</dbReference>
<dbReference type="InterPro" id="IPR038725">
    <property type="entry name" value="YdaG_split_barrel_FMN-bd"/>
</dbReference>